<dbReference type="EC" id="4.1.1.48" evidence="8"/>
<evidence type="ECO:0000256" key="5">
    <source>
        <dbReference type="ARBA" id="ARBA00022822"/>
    </source>
</evidence>
<evidence type="ECO:0000256" key="2">
    <source>
        <dbReference type="ARBA" id="ARBA00004696"/>
    </source>
</evidence>
<evidence type="ECO:0000259" key="9">
    <source>
        <dbReference type="Pfam" id="PF00218"/>
    </source>
</evidence>
<dbReference type="PANTHER" id="PTHR22854">
    <property type="entry name" value="TRYPTOPHAN BIOSYNTHESIS PROTEIN"/>
    <property type="match status" value="1"/>
</dbReference>
<dbReference type="NCBIfam" id="NF001377">
    <property type="entry name" value="PRK00278.2-4"/>
    <property type="match status" value="1"/>
</dbReference>
<keyword evidence="7 8" id="KW-0456">Lyase</keyword>
<sequence length="327" mass="35141">MESILYELANAAKQRVAAQQRMCSRSAMRLRAEEALARENARDVHDTARDALGSTRDTAHNTANHAHHPFEAALACGRLAAICECKKASPSKGIIASIFPYLSIAQSYAEAGAAAISVLTEPTQFQGSITYLHDIATQVSLPCLRKDFIVDDYMIYEAKAQGAAAVLLIVSILSDAELARFIRVCDSLALSALVEVHNENEAQRAIAAGARVIGINNRNLHDFSVDIHQTERVRACIPSSILVVSESGIHTAHDIAYLYSCNVNAVLIGEALMRARDKKATLAALFSKLPQAAHQSKNTQVNTYAAKNANHAADEPTGPSAIGRSAL</sequence>
<organism evidence="10 11">
    <name type="scientific">Fannyhessea vaginae PB189-T1-4</name>
    <dbReference type="NCBI Taxonomy" id="866774"/>
    <lineage>
        <taxon>Bacteria</taxon>
        <taxon>Bacillati</taxon>
        <taxon>Actinomycetota</taxon>
        <taxon>Coriobacteriia</taxon>
        <taxon>Coriobacteriales</taxon>
        <taxon>Atopobiaceae</taxon>
        <taxon>Fannyhessea</taxon>
    </lineage>
</organism>
<name>A0ABN0B169_9ACTN</name>
<evidence type="ECO:0000256" key="7">
    <source>
        <dbReference type="ARBA" id="ARBA00023239"/>
    </source>
</evidence>
<dbReference type="Gene3D" id="3.20.20.70">
    <property type="entry name" value="Aldolase class I"/>
    <property type="match status" value="1"/>
</dbReference>
<feature type="domain" description="Indole-3-glycerol phosphate synthase" evidence="9">
    <location>
        <begin position="62"/>
        <end position="284"/>
    </location>
</feature>
<dbReference type="InterPro" id="IPR011060">
    <property type="entry name" value="RibuloseP-bd_barrel"/>
</dbReference>
<dbReference type="PANTHER" id="PTHR22854:SF2">
    <property type="entry name" value="INDOLE-3-GLYCEROL-PHOSPHATE SYNTHASE"/>
    <property type="match status" value="1"/>
</dbReference>
<comment type="catalytic activity">
    <reaction evidence="1 8">
        <text>1-(2-carboxyphenylamino)-1-deoxy-D-ribulose 5-phosphate + H(+) = (1S,2R)-1-C-(indol-3-yl)glycerol 3-phosphate + CO2 + H2O</text>
        <dbReference type="Rhea" id="RHEA:23476"/>
        <dbReference type="ChEBI" id="CHEBI:15377"/>
        <dbReference type="ChEBI" id="CHEBI:15378"/>
        <dbReference type="ChEBI" id="CHEBI:16526"/>
        <dbReference type="ChEBI" id="CHEBI:58613"/>
        <dbReference type="ChEBI" id="CHEBI:58866"/>
        <dbReference type="EC" id="4.1.1.48"/>
    </reaction>
</comment>
<dbReference type="EMBL" id="AEDQ01000014">
    <property type="protein sequence ID" value="EFL44499.1"/>
    <property type="molecule type" value="Genomic_DNA"/>
</dbReference>
<keyword evidence="5 8" id="KW-0822">Tryptophan biosynthesis</keyword>
<reference evidence="10 11" key="1">
    <citation type="submission" date="2010-08" db="EMBL/GenBank/DDBJ databases">
        <authorList>
            <person name="Durkin A.S."/>
            <person name="Madupu R."/>
            <person name="Torralba M."/>
            <person name="Gillis M."/>
            <person name="Methe B."/>
            <person name="Sutton G."/>
            <person name="Nelson K.E."/>
        </authorList>
    </citation>
    <scope>NUCLEOTIDE SEQUENCE [LARGE SCALE GENOMIC DNA]</scope>
    <source>
        <strain evidence="10 11">PB189-T1-4</strain>
    </source>
</reference>
<comment type="caution">
    <text evidence="10">The sequence shown here is derived from an EMBL/GenBank/DDBJ whole genome shotgun (WGS) entry which is preliminary data.</text>
</comment>
<evidence type="ECO:0000313" key="11">
    <source>
        <dbReference type="Proteomes" id="UP000004431"/>
    </source>
</evidence>
<evidence type="ECO:0000256" key="3">
    <source>
        <dbReference type="ARBA" id="ARBA00022605"/>
    </source>
</evidence>
<dbReference type="RefSeq" id="WP_006303771.1">
    <property type="nucleotide sequence ID" value="NZ_AEDQ01000014.1"/>
</dbReference>
<accession>A0ABN0B169</accession>
<comment type="similarity">
    <text evidence="8">Belongs to the TrpC family.</text>
</comment>
<evidence type="ECO:0000313" key="10">
    <source>
        <dbReference type="EMBL" id="EFL44499.1"/>
    </source>
</evidence>
<dbReference type="InterPro" id="IPR013798">
    <property type="entry name" value="Indole-3-glycerol_P_synth_dom"/>
</dbReference>
<keyword evidence="11" id="KW-1185">Reference proteome</keyword>
<keyword evidence="3 8" id="KW-0028">Amino-acid biosynthesis</keyword>
<dbReference type="SUPFAM" id="SSF51366">
    <property type="entry name" value="Ribulose-phoshate binding barrel"/>
    <property type="match status" value="1"/>
</dbReference>
<evidence type="ECO:0000256" key="8">
    <source>
        <dbReference type="HAMAP-Rule" id="MF_00134"/>
    </source>
</evidence>
<comment type="pathway">
    <text evidence="2 8">Amino-acid biosynthesis; L-tryptophan biosynthesis; L-tryptophan from chorismate: step 4/5.</text>
</comment>
<proteinExistence type="inferred from homology"/>
<keyword evidence="6 8" id="KW-0057">Aromatic amino acid biosynthesis</keyword>
<evidence type="ECO:0000256" key="4">
    <source>
        <dbReference type="ARBA" id="ARBA00022793"/>
    </source>
</evidence>
<evidence type="ECO:0000256" key="1">
    <source>
        <dbReference type="ARBA" id="ARBA00001633"/>
    </source>
</evidence>
<dbReference type="Proteomes" id="UP000004431">
    <property type="component" value="Unassembled WGS sequence"/>
</dbReference>
<keyword evidence="4 8" id="KW-0210">Decarboxylase</keyword>
<dbReference type="InterPro" id="IPR013785">
    <property type="entry name" value="Aldolase_TIM"/>
</dbReference>
<dbReference type="CDD" id="cd00331">
    <property type="entry name" value="IGPS"/>
    <property type="match status" value="1"/>
</dbReference>
<dbReference type="GO" id="GO:0004425">
    <property type="term" value="F:indole-3-glycerol-phosphate synthase activity"/>
    <property type="evidence" value="ECO:0007669"/>
    <property type="project" value="UniProtKB-EC"/>
</dbReference>
<evidence type="ECO:0000256" key="6">
    <source>
        <dbReference type="ARBA" id="ARBA00023141"/>
    </source>
</evidence>
<dbReference type="InterPro" id="IPR045186">
    <property type="entry name" value="Indole-3-glycerol_P_synth"/>
</dbReference>
<dbReference type="Pfam" id="PF00218">
    <property type="entry name" value="IGPS"/>
    <property type="match status" value="1"/>
</dbReference>
<gene>
    <name evidence="8 10" type="primary">trpC</name>
    <name evidence="10" type="ORF">HMPREF9248_1124</name>
</gene>
<protein>
    <recommendedName>
        <fullName evidence="8">Indole-3-glycerol phosphate synthase</fullName>
        <shortName evidence="8">IGPS</shortName>
        <ecNumber evidence="8">4.1.1.48</ecNumber>
    </recommendedName>
</protein>
<dbReference type="HAMAP" id="MF_00134_B">
    <property type="entry name" value="IGPS_B"/>
    <property type="match status" value="1"/>
</dbReference>